<evidence type="ECO:0000313" key="11">
    <source>
        <dbReference type="Proteomes" id="UP001230188"/>
    </source>
</evidence>
<comment type="subcellular location">
    <subcellularLocation>
        <location evidence="1">Cytoplasm</location>
    </subcellularLocation>
</comment>
<evidence type="ECO:0000256" key="5">
    <source>
        <dbReference type="ARBA" id="ARBA00040665"/>
    </source>
</evidence>
<comment type="catalytic activity">
    <reaction evidence="6">
        <text>ATP + H2O = ADP + phosphate + H(+)</text>
        <dbReference type="Rhea" id="RHEA:13065"/>
        <dbReference type="ChEBI" id="CHEBI:15377"/>
        <dbReference type="ChEBI" id="CHEBI:15378"/>
        <dbReference type="ChEBI" id="CHEBI:30616"/>
        <dbReference type="ChEBI" id="CHEBI:43474"/>
        <dbReference type="ChEBI" id="CHEBI:456216"/>
    </reaction>
</comment>
<proteinExistence type="inferred from homology"/>
<dbReference type="Gene3D" id="1.25.40.10">
    <property type="entry name" value="Tetratricopeptide repeat domain"/>
    <property type="match status" value="1"/>
</dbReference>
<sequence>MERLWDSTFGDELHAYPESSSTGGTTTNGLSVLLAEPPGTSSAARERAAQIMFETFKAPALCFFNSAPLALFASGRTRGIVLECGAGVSHAVPIFEGFALAHAVQRAERAGADVTAALAADLEERGIRLDMRTSRDVKERLCGVRSLLETPSTSETPDLEYELPDGSMIKIAGDCQHDAPEVLFAGGDVERAPLPDLVAQSIGMCDRDLQTDLRGAVVLAGGTTMLPGFCNRMKEALVKASPAETTVRVIPNPSGTAERGYNSQRKHASWIGDADAAVATQSSLPPPVETADRRQLCEEMVQSGYVQSYVDFFYLTHRPDPNVAEKEIEVPPDEMVFLRDNLTRAETARRKGETEAVYESYSNVAGYFQHRGGDPKTGVYFYEKCLEIARLTGDFRGEMRANHDLGKASSLAGDVGAATKYHERQLEIARGLDESDETLEALRDLIDAYRAAAEEREAANDSEGAVRLRERCLEVARETGDAASEARAALALGTALRDDASEAIRVLELAEAACRNLDDARIEGKTCDALGAAWRSEGDDDRALEYLDRSLDLAVKTQDLHAQAAACRTLGVLHVERGDYDRGIDLFKRSFDLAENLQARGQADAHNLVDCARVHLRIATAMKTDPRLRTADDVPALLNNGSTSEIEEFLASKDIIIEAPDSSCT</sequence>
<keyword evidence="3" id="KW-0677">Repeat</keyword>
<dbReference type="PANTHER" id="PTHR46630:SF1">
    <property type="entry name" value="TETRATRICOPEPTIDE REPEAT PROTEIN 29"/>
    <property type="match status" value="1"/>
</dbReference>
<evidence type="ECO:0000313" key="10">
    <source>
        <dbReference type="EMBL" id="KAJ8601545.1"/>
    </source>
</evidence>
<dbReference type="AlphaFoldDB" id="A0AAD7XMP1"/>
<dbReference type="SUPFAM" id="SSF53067">
    <property type="entry name" value="Actin-like ATPase domain"/>
    <property type="match status" value="2"/>
</dbReference>
<evidence type="ECO:0000256" key="4">
    <source>
        <dbReference type="ARBA" id="ARBA00022803"/>
    </source>
</evidence>
<dbReference type="Proteomes" id="UP001230188">
    <property type="component" value="Unassembled WGS sequence"/>
</dbReference>
<evidence type="ECO:0000256" key="1">
    <source>
        <dbReference type="ARBA" id="ARBA00004496"/>
    </source>
</evidence>
<dbReference type="Pfam" id="PF00022">
    <property type="entry name" value="Actin"/>
    <property type="match status" value="2"/>
</dbReference>
<evidence type="ECO:0000256" key="7">
    <source>
        <dbReference type="PROSITE-ProRule" id="PRU00339"/>
    </source>
</evidence>
<dbReference type="InterPro" id="IPR019734">
    <property type="entry name" value="TPR_rpt"/>
</dbReference>
<dbReference type="Gene3D" id="3.30.420.40">
    <property type="match status" value="2"/>
</dbReference>
<protein>
    <recommendedName>
        <fullName evidence="5">Tetratricopeptide repeat protein 29</fullName>
    </recommendedName>
</protein>
<evidence type="ECO:0000256" key="8">
    <source>
        <dbReference type="RuleBase" id="RU000487"/>
    </source>
</evidence>
<dbReference type="GO" id="GO:0005929">
    <property type="term" value="C:cilium"/>
    <property type="evidence" value="ECO:0007669"/>
    <property type="project" value="TreeGrafter"/>
</dbReference>
<keyword evidence="9" id="KW-0175">Coiled coil</keyword>
<dbReference type="PROSITE" id="PS50005">
    <property type="entry name" value="TPR"/>
    <property type="match status" value="1"/>
</dbReference>
<dbReference type="InterPro" id="IPR004000">
    <property type="entry name" value="Actin"/>
</dbReference>
<keyword evidence="11" id="KW-1185">Reference proteome</keyword>
<dbReference type="InterPro" id="IPR051476">
    <property type="entry name" value="Bac_ResReg_Asp_Phosphatase"/>
</dbReference>
<comment type="similarity">
    <text evidence="8">Belongs to the actin family.</text>
</comment>
<dbReference type="SUPFAM" id="SSF48452">
    <property type="entry name" value="TPR-like"/>
    <property type="match status" value="2"/>
</dbReference>
<dbReference type="EMBL" id="JAQMWT010000421">
    <property type="protein sequence ID" value="KAJ8601545.1"/>
    <property type="molecule type" value="Genomic_DNA"/>
</dbReference>
<dbReference type="InterPro" id="IPR011990">
    <property type="entry name" value="TPR-like_helical_dom_sf"/>
</dbReference>
<dbReference type="PRINTS" id="PR00190">
    <property type="entry name" value="ACTIN"/>
</dbReference>
<organism evidence="10 11">
    <name type="scientific">Chrysophaeum taylorii</name>
    <dbReference type="NCBI Taxonomy" id="2483200"/>
    <lineage>
        <taxon>Eukaryota</taxon>
        <taxon>Sar</taxon>
        <taxon>Stramenopiles</taxon>
        <taxon>Ochrophyta</taxon>
        <taxon>Pelagophyceae</taxon>
        <taxon>Pelagomonadales</taxon>
        <taxon>Pelagomonadaceae</taxon>
        <taxon>Chrysophaeum</taxon>
    </lineage>
</organism>
<gene>
    <name evidence="10" type="ORF">CTAYLR_005218</name>
</gene>
<feature type="repeat" description="TPR" evidence="7">
    <location>
        <begin position="564"/>
        <end position="597"/>
    </location>
</feature>
<evidence type="ECO:0000256" key="9">
    <source>
        <dbReference type="SAM" id="Coils"/>
    </source>
</evidence>
<dbReference type="PANTHER" id="PTHR46630">
    <property type="entry name" value="TETRATRICOPEPTIDE REPEAT PROTEIN 29"/>
    <property type="match status" value="1"/>
</dbReference>
<evidence type="ECO:0000256" key="3">
    <source>
        <dbReference type="ARBA" id="ARBA00022737"/>
    </source>
</evidence>
<dbReference type="GO" id="GO:0003341">
    <property type="term" value="P:cilium movement"/>
    <property type="evidence" value="ECO:0007669"/>
    <property type="project" value="TreeGrafter"/>
</dbReference>
<name>A0AAD7XMP1_9STRA</name>
<keyword evidence="2" id="KW-0963">Cytoplasm</keyword>
<comment type="caution">
    <text evidence="10">The sequence shown here is derived from an EMBL/GenBank/DDBJ whole genome shotgun (WGS) entry which is preliminary data.</text>
</comment>
<dbReference type="GO" id="GO:0005737">
    <property type="term" value="C:cytoplasm"/>
    <property type="evidence" value="ECO:0007669"/>
    <property type="project" value="UniProtKB-SubCell"/>
</dbReference>
<accession>A0AAD7XMP1</accession>
<reference evidence="10" key="1">
    <citation type="submission" date="2023-01" db="EMBL/GenBank/DDBJ databases">
        <title>Metagenome sequencing of chrysophaentin producing Chrysophaeum taylorii.</title>
        <authorList>
            <person name="Davison J."/>
            <person name="Bewley C."/>
        </authorList>
    </citation>
    <scope>NUCLEOTIDE SEQUENCE</scope>
    <source>
        <strain evidence="10">NIES-1699</strain>
    </source>
</reference>
<evidence type="ECO:0000256" key="6">
    <source>
        <dbReference type="ARBA" id="ARBA00049360"/>
    </source>
</evidence>
<dbReference type="Gene3D" id="3.90.640.10">
    <property type="entry name" value="Actin, Chain A, domain 4"/>
    <property type="match status" value="1"/>
</dbReference>
<dbReference type="SMART" id="SM00028">
    <property type="entry name" value="TPR"/>
    <property type="match status" value="3"/>
</dbReference>
<dbReference type="SMART" id="SM00268">
    <property type="entry name" value="ACTIN"/>
    <property type="match status" value="1"/>
</dbReference>
<dbReference type="InterPro" id="IPR043129">
    <property type="entry name" value="ATPase_NBD"/>
</dbReference>
<feature type="coiled-coil region" evidence="9">
    <location>
        <begin position="432"/>
        <end position="462"/>
    </location>
</feature>
<evidence type="ECO:0000256" key="2">
    <source>
        <dbReference type="ARBA" id="ARBA00022490"/>
    </source>
</evidence>
<keyword evidence="4 7" id="KW-0802">TPR repeat</keyword>